<dbReference type="PANTHER" id="PTHR14095">
    <property type="entry name" value="PHOSPHATASE 2A REGULATORY SUBUNIT-RELATED"/>
    <property type="match status" value="1"/>
</dbReference>
<dbReference type="AlphaFoldDB" id="A0A4P9X9B6"/>
<dbReference type="SUPFAM" id="SSF47473">
    <property type="entry name" value="EF-hand"/>
    <property type="match status" value="1"/>
</dbReference>
<dbReference type="InterPro" id="IPR018247">
    <property type="entry name" value="EF_Hand_1_Ca_BS"/>
</dbReference>
<evidence type="ECO:0000313" key="4">
    <source>
        <dbReference type="Proteomes" id="UP000274922"/>
    </source>
</evidence>
<dbReference type="PROSITE" id="PS00018">
    <property type="entry name" value="EF_HAND_1"/>
    <property type="match status" value="1"/>
</dbReference>
<dbReference type="PROSITE" id="PS50222">
    <property type="entry name" value="EF_HAND_2"/>
    <property type="match status" value="1"/>
</dbReference>
<proteinExistence type="predicted"/>
<organism evidence="3 4">
    <name type="scientific">Caulochytrium protostelioides</name>
    <dbReference type="NCBI Taxonomy" id="1555241"/>
    <lineage>
        <taxon>Eukaryota</taxon>
        <taxon>Fungi</taxon>
        <taxon>Fungi incertae sedis</taxon>
        <taxon>Chytridiomycota</taxon>
        <taxon>Chytridiomycota incertae sedis</taxon>
        <taxon>Chytridiomycetes</taxon>
        <taxon>Caulochytriales</taxon>
        <taxon>Caulochytriaceae</taxon>
        <taxon>Caulochytrium</taxon>
    </lineage>
</organism>
<accession>A0A4P9X9B6</accession>
<evidence type="ECO:0000313" key="3">
    <source>
        <dbReference type="EMBL" id="RKP01882.1"/>
    </source>
</evidence>
<dbReference type="Gene3D" id="1.10.238.10">
    <property type="entry name" value="EF-hand"/>
    <property type="match status" value="1"/>
</dbReference>
<feature type="non-terminal residue" evidence="3">
    <location>
        <position position="68"/>
    </location>
</feature>
<evidence type="ECO:0000259" key="2">
    <source>
        <dbReference type="PROSITE" id="PS50222"/>
    </source>
</evidence>
<dbReference type="Pfam" id="PF13499">
    <property type="entry name" value="EF-hand_7"/>
    <property type="match status" value="1"/>
</dbReference>
<reference evidence="4" key="1">
    <citation type="journal article" date="2018" name="Nat. Microbiol.">
        <title>Leveraging single-cell genomics to expand the fungal tree of life.</title>
        <authorList>
            <person name="Ahrendt S.R."/>
            <person name="Quandt C.A."/>
            <person name="Ciobanu D."/>
            <person name="Clum A."/>
            <person name="Salamov A."/>
            <person name="Andreopoulos B."/>
            <person name="Cheng J.F."/>
            <person name="Woyke T."/>
            <person name="Pelin A."/>
            <person name="Henrissat B."/>
            <person name="Reynolds N.K."/>
            <person name="Benny G.L."/>
            <person name="Smith M.E."/>
            <person name="James T.Y."/>
            <person name="Grigoriev I.V."/>
        </authorList>
    </citation>
    <scope>NUCLEOTIDE SEQUENCE [LARGE SCALE GENOMIC DNA]</scope>
    <source>
        <strain evidence="4">ATCC 52028</strain>
    </source>
</reference>
<dbReference type="OrthoDB" id="5586at2759"/>
<dbReference type="PANTHER" id="PTHR14095:SF0">
    <property type="entry name" value="MIP22305P"/>
    <property type="match status" value="1"/>
</dbReference>
<dbReference type="STRING" id="1555241.A0A4P9X9B6"/>
<dbReference type="GO" id="GO:0019888">
    <property type="term" value="F:protein phosphatase regulator activity"/>
    <property type="evidence" value="ECO:0007669"/>
    <property type="project" value="TreeGrafter"/>
</dbReference>
<evidence type="ECO:0000256" key="1">
    <source>
        <dbReference type="ARBA" id="ARBA00022837"/>
    </source>
</evidence>
<name>A0A4P9X9B6_9FUNG</name>
<dbReference type="GO" id="GO:0005509">
    <property type="term" value="F:calcium ion binding"/>
    <property type="evidence" value="ECO:0007669"/>
    <property type="project" value="InterPro"/>
</dbReference>
<dbReference type="EMBL" id="ML014158">
    <property type="protein sequence ID" value="RKP01882.1"/>
    <property type="molecule type" value="Genomic_DNA"/>
</dbReference>
<keyword evidence="1" id="KW-0106">Calcium</keyword>
<dbReference type="Proteomes" id="UP000274922">
    <property type="component" value="Unassembled WGS sequence"/>
</dbReference>
<feature type="domain" description="EF-hand" evidence="2">
    <location>
        <begin position="17"/>
        <end position="52"/>
    </location>
</feature>
<dbReference type="GO" id="GO:0000159">
    <property type="term" value="C:protein phosphatase type 2A complex"/>
    <property type="evidence" value="ECO:0007669"/>
    <property type="project" value="TreeGrafter"/>
</dbReference>
<sequence>MTYTEFCQFILASEDKAQPQSIEFWFRCLDLDGDGQISLYELEHFWVDQYARMLSLRMADPWQLEDFI</sequence>
<keyword evidence="4" id="KW-1185">Reference proteome</keyword>
<dbReference type="InterPro" id="IPR002048">
    <property type="entry name" value="EF_hand_dom"/>
</dbReference>
<gene>
    <name evidence="3" type="ORF">CXG81DRAFT_11441</name>
</gene>
<protein>
    <recommendedName>
        <fullName evidence="2">EF-hand domain-containing protein</fullName>
    </recommendedName>
</protein>
<dbReference type="InterPro" id="IPR011992">
    <property type="entry name" value="EF-hand-dom_pair"/>
</dbReference>